<feature type="domain" description="Thiamine pyrophosphate enzyme N-terminal TPP-binding" evidence="16">
    <location>
        <begin position="8"/>
        <end position="111"/>
    </location>
</feature>
<dbReference type="SUPFAM" id="SSF52518">
    <property type="entry name" value="Thiamin diphosphate-binding fold (THDP-binding)"/>
    <property type="match status" value="2"/>
</dbReference>
<dbReference type="InterPro" id="IPR012110">
    <property type="entry name" value="PDC/IPDC-like"/>
</dbReference>
<dbReference type="Gene3D" id="3.40.50.1220">
    <property type="entry name" value="TPP-binding domain"/>
    <property type="match status" value="1"/>
</dbReference>
<evidence type="ECO:0000256" key="6">
    <source>
        <dbReference type="ARBA" id="ARBA00022723"/>
    </source>
</evidence>
<dbReference type="PIRSF" id="PIRSF036565">
    <property type="entry name" value="Pyruvt_ip_decrb"/>
    <property type="match status" value="1"/>
</dbReference>
<protein>
    <recommendedName>
        <fullName evidence="5">Alpha-keto-acid decarboxylase</fullName>
    </recommendedName>
</protein>
<dbReference type="CDD" id="cd02005">
    <property type="entry name" value="TPP_PDC_IPDC"/>
    <property type="match status" value="1"/>
</dbReference>
<dbReference type="Pfam" id="PF02776">
    <property type="entry name" value="TPP_enzyme_N"/>
    <property type="match status" value="1"/>
</dbReference>
<dbReference type="Pfam" id="PF00205">
    <property type="entry name" value="TPP_enzyme_M"/>
    <property type="match status" value="1"/>
</dbReference>
<name>A0A6G9ZC07_9NOCA</name>
<evidence type="ECO:0000256" key="1">
    <source>
        <dbReference type="ARBA" id="ARBA00001920"/>
    </source>
</evidence>
<comment type="cofactor">
    <cofactor evidence="2">
        <name>thiamine diphosphate</name>
        <dbReference type="ChEBI" id="CHEBI:58937"/>
    </cofactor>
</comment>
<evidence type="ECO:0000256" key="7">
    <source>
        <dbReference type="ARBA" id="ARBA00022793"/>
    </source>
</evidence>
<dbReference type="CDD" id="cd07038">
    <property type="entry name" value="TPP_PYR_PDC_IPDC_like"/>
    <property type="match status" value="1"/>
</dbReference>
<sequence length="557" mass="58306">MASHDTITVTDYLLRRLESLGVRHIFGVPGDYNLKLLDTVIAHPGIEWVGTANELGAAYAVDGYARMTGFGALVTTFGVGELSAINGVAGSFAERVPMVHLAVGPAQEMERSGAILHHTTGDGDYERFARAHEQITCAQAVLRPGTAGAEIDRVLATALRESRPAYLRLPADVAAERIPAPTAPLPLPGAADVNPDSLAAFLDAAEQAVAEANSTAVLADFLADRFHARTELSEFLAASGFPVATLSTGKTVVDEQNPQFVGVYSGQFSDPRTRAAIDEAGLLIRVGVLLADTTSGGFSQGFDPEAGIDLGPYSAAVDGKRFDGVPMAAALAGLTQRLGTVPAPQRVPASPAPNAERGDDDPLTQNYLWDAVAAAVRPWNTVVAEQGTSFFGIATRHLPTGTRFIGQPLWGSIGYTLPALLGAQIADPARRGVLLIGDGSAQLTIQELGTIARHGLTPVIILVNNDGYTVERAIHGKRAVYNDIAPWNWSAIPGALGASNALVLHARTAAELDHALAEAALATDRLVFLEVVTDIDDTPALLTGFAEGVGARNGSES</sequence>
<dbReference type="InterPro" id="IPR029035">
    <property type="entry name" value="DHS-like_NAD/FAD-binding_dom"/>
</dbReference>
<dbReference type="AlphaFoldDB" id="A0A6G9ZC07"/>
<evidence type="ECO:0000259" key="14">
    <source>
        <dbReference type="Pfam" id="PF00205"/>
    </source>
</evidence>
<dbReference type="PROSITE" id="PS00187">
    <property type="entry name" value="TPP_ENZYMES"/>
    <property type="match status" value="1"/>
</dbReference>
<keyword evidence="9 12" id="KW-0786">Thiamine pyrophosphate</keyword>
<feature type="binding site" evidence="11">
    <location>
        <position position="438"/>
    </location>
    <ligand>
        <name>Mg(2+)</name>
        <dbReference type="ChEBI" id="CHEBI:18420"/>
    </ligand>
</feature>
<comment type="cofactor">
    <cofactor evidence="1">
        <name>a metal cation</name>
        <dbReference type="ChEBI" id="CHEBI:25213"/>
    </cofactor>
</comment>
<comment type="cofactor">
    <cofactor evidence="11">
        <name>Mg(2+)</name>
        <dbReference type="ChEBI" id="CHEBI:18420"/>
    </cofactor>
    <text evidence="11">Binds 1 Mg(2+) per subunit.</text>
</comment>
<dbReference type="GO" id="GO:0000949">
    <property type="term" value="P:aromatic amino acid family catabolic process to alcohol via Ehrlich pathway"/>
    <property type="evidence" value="ECO:0007669"/>
    <property type="project" value="TreeGrafter"/>
</dbReference>
<dbReference type="FunFam" id="3.40.50.970:FF:000024">
    <property type="entry name" value="Pyruvate decarboxylase isozyme"/>
    <property type="match status" value="1"/>
</dbReference>
<evidence type="ECO:0000256" key="9">
    <source>
        <dbReference type="ARBA" id="ARBA00023052"/>
    </source>
</evidence>
<evidence type="ECO:0000256" key="12">
    <source>
        <dbReference type="RuleBase" id="RU362132"/>
    </source>
</evidence>
<comment type="function">
    <text evidence="3">Decarboxylates branched-chain and aromatic alpha-keto acids to aldehydes.</text>
</comment>
<evidence type="ECO:0000259" key="15">
    <source>
        <dbReference type="Pfam" id="PF02775"/>
    </source>
</evidence>
<keyword evidence="10" id="KW-0456">Lyase</keyword>
<dbReference type="InterPro" id="IPR011766">
    <property type="entry name" value="TPP_enzyme_TPP-bd"/>
</dbReference>
<evidence type="ECO:0000313" key="17">
    <source>
        <dbReference type="EMBL" id="QIS22686.1"/>
    </source>
</evidence>
<dbReference type="PANTHER" id="PTHR43452:SF30">
    <property type="entry name" value="PYRUVATE DECARBOXYLASE ISOZYME 1-RELATED"/>
    <property type="match status" value="1"/>
</dbReference>
<organism evidence="17 18">
    <name type="scientific">Nocardia terpenica</name>
    <dbReference type="NCBI Taxonomy" id="455432"/>
    <lineage>
        <taxon>Bacteria</taxon>
        <taxon>Bacillati</taxon>
        <taxon>Actinomycetota</taxon>
        <taxon>Actinomycetes</taxon>
        <taxon>Mycobacteriales</taxon>
        <taxon>Nocardiaceae</taxon>
        <taxon>Nocardia</taxon>
    </lineage>
</organism>
<dbReference type="InterPro" id="IPR012000">
    <property type="entry name" value="Thiamin_PyroP_enz_cen_dom"/>
</dbReference>
<evidence type="ECO:0000256" key="5">
    <source>
        <dbReference type="ARBA" id="ARBA00020054"/>
    </source>
</evidence>
<dbReference type="Gene3D" id="3.40.50.970">
    <property type="match status" value="2"/>
</dbReference>
<dbReference type="GO" id="GO:0004737">
    <property type="term" value="F:pyruvate decarboxylase activity"/>
    <property type="evidence" value="ECO:0007669"/>
    <property type="project" value="TreeGrafter"/>
</dbReference>
<evidence type="ECO:0000256" key="8">
    <source>
        <dbReference type="ARBA" id="ARBA00022842"/>
    </source>
</evidence>
<dbReference type="InterPro" id="IPR029061">
    <property type="entry name" value="THDP-binding"/>
</dbReference>
<keyword evidence="8 11" id="KW-0460">Magnesium</keyword>
<feature type="domain" description="Thiamine pyrophosphate enzyme central" evidence="14">
    <location>
        <begin position="203"/>
        <end position="312"/>
    </location>
</feature>
<dbReference type="InterPro" id="IPR047214">
    <property type="entry name" value="TPP_PDC_IPDC"/>
</dbReference>
<feature type="binding site" evidence="11">
    <location>
        <position position="465"/>
    </location>
    <ligand>
        <name>Mg(2+)</name>
        <dbReference type="ChEBI" id="CHEBI:18420"/>
    </ligand>
</feature>
<evidence type="ECO:0000256" key="10">
    <source>
        <dbReference type="ARBA" id="ARBA00023239"/>
    </source>
</evidence>
<feature type="binding site" evidence="11">
    <location>
        <position position="467"/>
    </location>
    <ligand>
        <name>Mg(2+)</name>
        <dbReference type="ChEBI" id="CHEBI:18420"/>
    </ligand>
</feature>
<dbReference type="RefSeq" id="WP_167490094.1">
    <property type="nucleotide sequence ID" value="NZ_CP046173.1"/>
</dbReference>
<evidence type="ECO:0000256" key="3">
    <source>
        <dbReference type="ARBA" id="ARBA00002938"/>
    </source>
</evidence>
<reference evidence="17 18" key="1">
    <citation type="journal article" date="2019" name="ACS Chem. Biol.">
        <title>Identification and Mobilization of a Cryptic Antibiotic Biosynthesis Gene Locus from a Human-Pathogenic Nocardia Isolate.</title>
        <authorList>
            <person name="Herisse M."/>
            <person name="Ishida K."/>
            <person name="Porter J.L."/>
            <person name="Howden B."/>
            <person name="Hertweck C."/>
            <person name="Stinear T.P."/>
            <person name="Pidot S.J."/>
        </authorList>
    </citation>
    <scope>NUCLEOTIDE SEQUENCE [LARGE SCALE GENOMIC DNA]</scope>
    <source>
        <strain evidence="17 18">AUSMDU00012715</strain>
    </source>
</reference>
<dbReference type="InterPro" id="IPR012001">
    <property type="entry name" value="Thiamin_PyroP_enz_TPP-bd_dom"/>
</dbReference>
<dbReference type="GO" id="GO:0005829">
    <property type="term" value="C:cytosol"/>
    <property type="evidence" value="ECO:0007669"/>
    <property type="project" value="TreeGrafter"/>
</dbReference>
<gene>
    <name evidence="17" type="ORF">F6W96_34425</name>
</gene>
<dbReference type="InterPro" id="IPR000399">
    <property type="entry name" value="TPP-bd_CS"/>
</dbReference>
<evidence type="ECO:0000256" key="11">
    <source>
        <dbReference type="PIRSR" id="PIRSR036565-2"/>
    </source>
</evidence>
<dbReference type="FunFam" id="3.40.50.970:FF:000019">
    <property type="entry name" value="Pyruvate decarboxylase isozyme"/>
    <property type="match status" value="1"/>
</dbReference>
<evidence type="ECO:0000256" key="2">
    <source>
        <dbReference type="ARBA" id="ARBA00001964"/>
    </source>
</evidence>
<feature type="region of interest" description="Disordered" evidence="13">
    <location>
        <begin position="342"/>
        <end position="361"/>
    </location>
</feature>
<proteinExistence type="inferred from homology"/>
<dbReference type="Proteomes" id="UP000500953">
    <property type="component" value="Chromosome"/>
</dbReference>
<dbReference type="GO" id="GO:0030976">
    <property type="term" value="F:thiamine pyrophosphate binding"/>
    <property type="evidence" value="ECO:0007669"/>
    <property type="project" value="InterPro"/>
</dbReference>
<keyword evidence="7" id="KW-0210">Decarboxylase</keyword>
<evidence type="ECO:0000313" key="18">
    <source>
        <dbReference type="Proteomes" id="UP000500953"/>
    </source>
</evidence>
<evidence type="ECO:0000256" key="4">
    <source>
        <dbReference type="ARBA" id="ARBA00007812"/>
    </source>
</evidence>
<dbReference type="Pfam" id="PF02775">
    <property type="entry name" value="TPP_enzyme_C"/>
    <property type="match status" value="1"/>
</dbReference>
<evidence type="ECO:0000256" key="13">
    <source>
        <dbReference type="SAM" id="MobiDB-lite"/>
    </source>
</evidence>
<comment type="similarity">
    <text evidence="4 12">Belongs to the TPP enzyme family.</text>
</comment>
<dbReference type="PANTHER" id="PTHR43452">
    <property type="entry name" value="PYRUVATE DECARBOXYLASE"/>
    <property type="match status" value="1"/>
</dbReference>
<feature type="domain" description="Thiamine pyrophosphate enzyme TPP-binding" evidence="15">
    <location>
        <begin position="398"/>
        <end position="531"/>
    </location>
</feature>
<keyword evidence="17" id="KW-0670">Pyruvate</keyword>
<dbReference type="EMBL" id="CP046173">
    <property type="protein sequence ID" value="QIS22686.1"/>
    <property type="molecule type" value="Genomic_DNA"/>
</dbReference>
<accession>A0A6G9ZC07</accession>
<dbReference type="InterPro" id="IPR047213">
    <property type="entry name" value="TPP_PYR_PDC_IPDC-like"/>
</dbReference>
<keyword evidence="6 11" id="KW-0479">Metal-binding</keyword>
<evidence type="ECO:0000259" key="16">
    <source>
        <dbReference type="Pfam" id="PF02776"/>
    </source>
</evidence>
<dbReference type="SUPFAM" id="SSF52467">
    <property type="entry name" value="DHS-like NAD/FAD-binding domain"/>
    <property type="match status" value="1"/>
</dbReference>
<dbReference type="GO" id="GO:0000287">
    <property type="term" value="F:magnesium ion binding"/>
    <property type="evidence" value="ECO:0007669"/>
    <property type="project" value="InterPro"/>
</dbReference>